<dbReference type="AlphaFoldDB" id="A0A164QNY0"/>
<evidence type="ECO:0000313" key="2">
    <source>
        <dbReference type="Proteomes" id="UP000076722"/>
    </source>
</evidence>
<dbReference type="OrthoDB" id="3227343at2759"/>
<sequence length="84" mass="9264">PGVLSFAEQAKWNVMAAHDAIIASRVDQSFHANKRRSEAPLYQVGDLAYLSTRNLSLPKGRAKKLVPKFIGPYQIIEVHGDSST</sequence>
<feature type="non-terminal residue" evidence="1">
    <location>
        <position position="84"/>
    </location>
</feature>
<evidence type="ECO:0000313" key="1">
    <source>
        <dbReference type="EMBL" id="KZS89828.1"/>
    </source>
</evidence>
<dbReference type="EMBL" id="KV419425">
    <property type="protein sequence ID" value="KZS89828.1"/>
    <property type="molecule type" value="Genomic_DNA"/>
</dbReference>
<protein>
    <submittedName>
        <fullName evidence="1">Uncharacterized protein</fullName>
    </submittedName>
</protein>
<accession>A0A164QNY0</accession>
<proteinExistence type="predicted"/>
<dbReference type="STRING" id="1314777.A0A164QNY0"/>
<reference evidence="1 2" key="1">
    <citation type="journal article" date="2016" name="Mol. Biol. Evol.">
        <title>Comparative Genomics of Early-Diverging Mushroom-Forming Fungi Provides Insights into the Origins of Lignocellulose Decay Capabilities.</title>
        <authorList>
            <person name="Nagy L.G."/>
            <person name="Riley R."/>
            <person name="Tritt A."/>
            <person name="Adam C."/>
            <person name="Daum C."/>
            <person name="Floudas D."/>
            <person name="Sun H."/>
            <person name="Yadav J.S."/>
            <person name="Pangilinan J."/>
            <person name="Larsson K.H."/>
            <person name="Matsuura K."/>
            <person name="Barry K."/>
            <person name="Labutti K."/>
            <person name="Kuo R."/>
            <person name="Ohm R.A."/>
            <person name="Bhattacharya S.S."/>
            <person name="Shirouzu T."/>
            <person name="Yoshinaga Y."/>
            <person name="Martin F.M."/>
            <person name="Grigoriev I.V."/>
            <person name="Hibbett D.S."/>
        </authorList>
    </citation>
    <scope>NUCLEOTIDE SEQUENCE [LARGE SCALE GENOMIC DNA]</scope>
    <source>
        <strain evidence="1 2">HHB9708</strain>
    </source>
</reference>
<organism evidence="1 2">
    <name type="scientific">Sistotremastrum niveocremeum HHB9708</name>
    <dbReference type="NCBI Taxonomy" id="1314777"/>
    <lineage>
        <taxon>Eukaryota</taxon>
        <taxon>Fungi</taxon>
        <taxon>Dikarya</taxon>
        <taxon>Basidiomycota</taxon>
        <taxon>Agaricomycotina</taxon>
        <taxon>Agaricomycetes</taxon>
        <taxon>Sistotremastrales</taxon>
        <taxon>Sistotremastraceae</taxon>
        <taxon>Sertulicium</taxon>
        <taxon>Sertulicium niveocremeum</taxon>
    </lineage>
</organism>
<name>A0A164QNY0_9AGAM</name>
<feature type="non-terminal residue" evidence="1">
    <location>
        <position position="1"/>
    </location>
</feature>
<gene>
    <name evidence="1" type="ORF">SISNIDRAFT_389356</name>
</gene>
<dbReference type="Proteomes" id="UP000076722">
    <property type="component" value="Unassembled WGS sequence"/>
</dbReference>
<keyword evidence="2" id="KW-1185">Reference proteome</keyword>